<dbReference type="SUPFAM" id="SSF100950">
    <property type="entry name" value="NagB/RpiA/CoA transferase-like"/>
    <property type="match status" value="1"/>
</dbReference>
<comment type="caution">
    <text evidence="2">The sequence shown here is derived from an EMBL/GenBank/DDBJ whole genome shotgun (WGS) entry which is preliminary data.</text>
</comment>
<evidence type="ECO:0000313" key="3">
    <source>
        <dbReference type="Proteomes" id="UP000572212"/>
    </source>
</evidence>
<evidence type="ECO:0000259" key="1">
    <source>
        <dbReference type="Pfam" id="PF02589"/>
    </source>
</evidence>
<proteinExistence type="predicted"/>
<dbReference type="InterPro" id="IPR003741">
    <property type="entry name" value="LUD_dom"/>
</dbReference>
<dbReference type="PANTHER" id="PTHR43682:SF1">
    <property type="entry name" value="LACTATE UTILIZATION PROTEIN C"/>
    <property type="match status" value="1"/>
</dbReference>
<keyword evidence="3" id="KW-1185">Reference proteome</keyword>
<organism evidence="2 3">
    <name type="scientific">Gracilibacillus halotolerans</name>
    <dbReference type="NCBI Taxonomy" id="74386"/>
    <lineage>
        <taxon>Bacteria</taxon>
        <taxon>Bacillati</taxon>
        <taxon>Bacillota</taxon>
        <taxon>Bacilli</taxon>
        <taxon>Bacillales</taxon>
        <taxon>Bacillaceae</taxon>
        <taxon>Gracilibacillus</taxon>
    </lineage>
</organism>
<accession>A0A841RK57</accession>
<dbReference type="AlphaFoldDB" id="A0A841RK57"/>
<dbReference type="EMBL" id="JACHON010000001">
    <property type="protein sequence ID" value="MBB6511575.1"/>
    <property type="molecule type" value="Genomic_DNA"/>
</dbReference>
<gene>
    <name evidence="2" type="ORF">GGQ92_000342</name>
</gene>
<name>A0A841RK57_9BACI</name>
<dbReference type="RefSeq" id="WP_184243930.1">
    <property type="nucleotide sequence ID" value="NZ_BAAACU010000022.1"/>
</dbReference>
<dbReference type="Proteomes" id="UP000572212">
    <property type="component" value="Unassembled WGS sequence"/>
</dbReference>
<dbReference type="Gene3D" id="3.40.50.10420">
    <property type="entry name" value="NagB/RpiA/CoA transferase-like"/>
    <property type="match status" value="1"/>
</dbReference>
<reference evidence="2 3" key="1">
    <citation type="submission" date="2020-08" db="EMBL/GenBank/DDBJ databases">
        <title>Genomic Encyclopedia of Type Strains, Phase IV (KMG-IV): sequencing the most valuable type-strain genomes for metagenomic binning, comparative biology and taxonomic classification.</title>
        <authorList>
            <person name="Goeker M."/>
        </authorList>
    </citation>
    <scope>NUCLEOTIDE SEQUENCE [LARGE SCALE GENOMIC DNA]</scope>
    <source>
        <strain evidence="2 3">DSM 11805</strain>
    </source>
</reference>
<dbReference type="Pfam" id="PF02589">
    <property type="entry name" value="LUD_dom"/>
    <property type="match status" value="1"/>
</dbReference>
<feature type="domain" description="LUD" evidence="1">
    <location>
        <begin position="55"/>
        <end position="231"/>
    </location>
</feature>
<dbReference type="InterPro" id="IPR024185">
    <property type="entry name" value="FTHF_cligase-like_sf"/>
</dbReference>
<dbReference type="InterPro" id="IPR037171">
    <property type="entry name" value="NagB/RpiA_transferase-like"/>
</dbReference>
<protein>
    <submittedName>
        <fullName evidence="2">L-lactate dehydrogenase complex protein LldG</fullName>
    </submittedName>
</protein>
<dbReference type="PANTHER" id="PTHR43682">
    <property type="entry name" value="LACTATE UTILIZATION PROTEIN C"/>
    <property type="match status" value="1"/>
</dbReference>
<evidence type="ECO:0000313" key="2">
    <source>
        <dbReference type="EMBL" id="MBB6511575.1"/>
    </source>
</evidence>
<sequence length="234" mass="26060">MPKGEIYNRDSFLANIRVKVGGISPEIPVEKPNWSVSPQRNVLRGASQDELVQLLSDQCTQIHTDFFITTVDDLPSKLIEVFGFYEAESIVYSDDSRFSDYGIEQYLIEKKAFKWDNESREKSIEQSEKADIGITFSDITLAESGTVVLLNNPGQGRSVSLLPEKYIAIIPKSSIVKRMTQATDIINQQVKNNETIASSVNFITGPSNSADIEMNLVVGVHGPVRAAYIVIEDR</sequence>